<name>A0AAE3WAA2_9ACTN</name>
<dbReference type="EMBL" id="JAUSUZ010000001">
    <property type="protein sequence ID" value="MDQ0371347.1"/>
    <property type="molecule type" value="Genomic_DNA"/>
</dbReference>
<dbReference type="Proteomes" id="UP001240236">
    <property type="component" value="Unassembled WGS sequence"/>
</dbReference>
<evidence type="ECO:0000313" key="5">
    <source>
        <dbReference type="Proteomes" id="UP001240236"/>
    </source>
</evidence>
<feature type="signal peptide" evidence="2">
    <location>
        <begin position="1"/>
        <end position="27"/>
    </location>
</feature>
<gene>
    <name evidence="4" type="ORF">J2S42_008016</name>
</gene>
<dbReference type="PANTHER" id="PTHR36933:SF1">
    <property type="entry name" value="SLL0788 PROTEIN"/>
    <property type="match status" value="1"/>
</dbReference>
<feature type="chain" id="PRO_5042181488" evidence="2">
    <location>
        <begin position="28"/>
        <end position="203"/>
    </location>
</feature>
<proteinExistence type="predicted"/>
<evidence type="ECO:0000259" key="3">
    <source>
        <dbReference type="Pfam" id="PF03713"/>
    </source>
</evidence>
<keyword evidence="2" id="KW-0732">Signal</keyword>
<accession>A0AAE3WAA2</accession>
<protein>
    <submittedName>
        <fullName evidence="4">Uncharacterized protein (DUF305 family)</fullName>
    </submittedName>
</protein>
<feature type="compositionally biased region" description="Low complexity" evidence="1">
    <location>
        <begin position="25"/>
        <end position="44"/>
    </location>
</feature>
<feature type="domain" description="DUF305" evidence="3">
    <location>
        <begin position="53"/>
        <end position="197"/>
    </location>
</feature>
<dbReference type="Gene3D" id="1.20.1260.10">
    <property type="match status" value="1"/>
</dbReference>
<dbReference type="RefSeq" id="WP_307248048.1">
    <property type="nucleotide sequence ID" value="NZ_JAUSUZ010000001.1"/>
</dbReference>
<dbReference type="InterPro" id="IPR012347">
    <property type="entry name" value="Ferritin-like"/>
</dbReference>
<organism evidence="4 5">
    <name type="scientific">Catenuloplanes indicus</name>
    <dbReference type="NCBI Taxonomy" id="137267"/>
    <lineage>
        <taxon>Bacteria</taxon>
        <taxon>Bacillati</taxon>
        <taxon>Actinomycetota</taxon>
        <taxon>Actinomycetes</taxon>
        <taxon>Micromonosporales</taxon>
        <taxon>Micromonosporaceae</taxon>
        <taxon>Catenuloplanes</taxon>
    </lineage>
</organism>
<dbReference type="InterPro" id="IPR005183">
    <property type="entry name" value="DUF305_CopM-like"/>
</dbReference>
<feature type="region of interest" description="Disordered" evidence="1">
    <location>
        <begin position="25"/>
        <end position="51"/>
    </location>
</feature>
<keyword evidence="5" id="KW-1185">Reference proteome</keyword>
<comment type="caution">
    <text evidence="4">The sequence shown here is derived from an EMBL/GenBank/DDBJ whole genome shotgun (WGS) entry which is preliminary data.</text>
</comment>
<dbReference type="AlphaFoldDB" id="A0AAE3WAA2"/>
<dbReference type="PROSITE" id="PS51257">
    <property type="entry name" value="PROKAR_LIPOPROTEIN"/>
    <property type="match status" value="1"/>
</dbReference>
<sequence>MTRRLATALLTATALTAVLTACGTAPATPSTSPDTPPAAADTAPNTGGRNDHDVMFLQMMVNHHEQGVAMAEIATEKATSDDLKTLASAVVATQKDEIATMKSWLTAWGEADRADTDVNLHADHGGLPATTPEEIESLRNTPAADFDGTFLALFTGHQHNAVEMAKTEAAEGANPDAKALAKSIDDSRTAQIQLMLKISAGTV</sequence>
<dbReference type="Pfam" id="PF03713">
    <property type="entry name" value="DUF305"/>
    <property type="match status" value="1"/>
</dbReference>
<dbReference type="PANTHER" id="PTHR36933">
    <property type="entry name" value="SLL0788 PROTEIN"/>
    <property type="match status" value="1"/>
</dbReference>
<evidence type="ECO:0000256" key="1">
    <source>
        <dbReference type="SAM" id="MobiDB-lite"/>
    </source>
</evidence>
<reference evidence="4 5" key="1">
    <citation type="submission" date="2023-07" db="EMBL/GenBank/DDBJ databases">
        <title>Sequencing the genomes of 1000 actinobacteria strains.</title>
        <authorList>
            <person name="Klenk H.-P."/>
        </authorList>
    </citation>
    <scope>NUCLEOTIDE SEQUENCE [LARGE SCALE GENOMIC DNA]</scope>
    <source>
        <strain evidence="4 5">DSM 44709</strain>
    </source>
</reference>
<evidence type="ECO:0000313" key="4">
    <source>
        <dbReference type="EMBL" id="MDQ0371347.1"/>
    </source>
</evidence>
<evidence type="ECO:0000256" key="2">
    <source>
        <dbReference type="SAM" id="SignalP"/>
    </source>
</evidence>